<dbReference type="RefSeq" id="WP_100713670.1">
    <property type="nucleotide sequence ID" value="NZ_NPDY01000006.1"/>
</dbReference>
<comment type="function">
    <text evidence="1">Required for the efficient initiation of filament assembly.</text>
</comment>
<keyword evidence="5" id="KW-0969">Cilium</keyword>
<keyword evidence="5" id="KW-0966">Cell projection</keyword>
<protein>
    <submittedName>
        <fullName evidence="5">Flagellar biosynthesis protein FlgN</fullName>
    </submittedName>
</protein>
<dbReference type="AlphaFoldDB" id="A0A2M9ZKL3"/>
<evidence type="ECO:0000256" key="3">
    <source>
        <dbReference type="ARBA" id="ARBA00022795"/>
    </source>
</evidence>
<gene>
    <name evidence="4" type="ORF">CH360_08900</name>
    <name evidence="5" type="ORF">CH373_12785</name>
</gene>
<dbReference type="Pfam" id="PF05130">
    <property type="entry name" value="FlgN"/>
    <property type="match status" value="1"/>
</dbReference>
<evidence type="ECO:0000313" key="6">
    <source>
        <dbReference type="Proteomes" id="UP000231962"/>
    </source>
</evidence>
<dbReference type="InterPro" id="IPR007809">
    <property type="entry name" value="FlgN-like"/>
</dbReference>
<dbReference type="Proteomes" id="UP000231962">
    <property type="component" value="Unassembled WGS sequence"/>
</dbReference>
<evidence type="ECO:0000313" key="5">
    <source>
        <dbReference type="EMBL" id="PJZ72589.1"/>
    </source>
</evidence>
<dbReference type="EMBL" id="NPDY01000006">
    <property type="protein sequence ID" value="PJZ70003.1"/>
    <property type="molecule type" value="Genomic_DNA"/>
</dbReference>
<dbReference type="OrthoDB" id="340901at2"/>
<accession>A0A2M9ZKL3</accession>
<dbReference type="GO" id="GO:0044780">
    <property type="term" value="P:bacterial-type flagellum assembly"/>
    <property type="evidence" value="ECO:0007669"/>
    <property type="project" value="InterPro"/>
</dbReference>
<evidence type="ECO:0000256" key="1">
    <source>
        <dbReference type="ARBA" id="ARBA00002397"/>
    </source>
</evidence>
<keyword evidence="3" id="KW-1005">Bacterial flagellum biogenesis</keyword>
<dbReference type="SUPFAM" id="SSF140566">
    <property type="entry name" value="FlgN-like"/>
    <property type="match status" value="1"/>
</dbReference>
<dbReference type="EMBL" id="NPDZ01000008">
    <property type="protein sequence ID" value="PJZ72589.1"/>
    <property type="molecule type" value="Genomic_DNA"/>
</dbReference>
<dbReference type="InterPro" id="IPR036679">
    <property type="entry name" value="FlgN-like_sf"/>
</dbReference>
<dbReference type="Gene3D" id="1.20.58.300">
    <property type="entry name" value="FlgN-like"/>
    <property type="match status" value="1"/>
</dbReference>
<comment type="caution">
    <text evidence="5">The sequence shown here is derived from an EMBL/GenBank/DDBJ whole genome shotgun (WGS) entry which is preliminary data.</text>
</comment>
<organism evidence="5 7">
    <name type="scientific">Leptospira perolatii</name>
    <dbReference type="NCBI Taxonomy" id="2023191"/>
    <lineage>
        <taxon>Bacteria</taxon>
        <taxon>Pseudomonadati</taxon>
        <taxon>Spirochaetota</taxon>
        <taxon>Spirochaetia</taxon>
        <taxon>Leptospirales</taxon>
        <taxon>Leptospiraceae</taxon>
        <taxon>Leptospira</taxon>
    </lineage>
</organism>
<keyword evidence="5" id="KW-0282">Flagellum</keyword>
<comment type="similarity">
    <text evidence="2">Belongs to the FlgN family.</text>
</comment>
<evidence type="ECO:0000256" key="2">
    <source>
        <dbReference type="ARBA" id="ARBA00007703"/>
    </source>
</evidence>
<name>A0A2M9ZKL3_9LEPT</name>
<keyword evidence="6" id="KW-1185">Reference proteome</keyword>
<evidence type="ECO:0000313" key="7">
    <source>
        <dbReference type="Proteomes" id="UP000231990"/>
    </source>
</evidence>
<reference evidence="6 7" key="1">
    <citation type="submission" date="2017-07" db="EMBL/GenBank/DDBJ databases">
        <title>Leptospira spp. isolated from tropical soils.</title>
        <authorList>
            <person name="Thibeaux R."/>
            <person name="Iraola G."/>
            <person name="Ferres I."/>
            <person name="Bierque E."/>
            <person name="Girault D."/>
            <person name="Soupe-Gilbert M.-E."/>
            <person name="Picardeau M."/>
            <person name="Goarant C."/>
        </authorList>
    </citation>
    <scope>NUCLEOTIDE SEQUENCE [LARGE SCALE GENOMIC DNA]</scope>
    <source>
        <strain evidence="5 7">FH1-B-B1</strain>
        <strain evidence="4 6">FH1-B-C1</strain>
    </source>
</reference>
<evidence type="ECO:0000313" key="4">
    <source>
        <dbReference type="EMBL" id="PJZ70003.1"/>
    </source>
</evidence>
<dbReference type="Proteomes" id="UP000231990">
    <property type="component" value="Unassembled WGS sequence"/>
</dbReference>
<sequence>MAAQKEEWLDRISSLFEEEIHLYSEILKLEIDKTDAVTKADGKSLERISKKTYELIVHASELERVRMQSIEDVFKTERDLQLETDSLTLSDFLNRLDRTSGYKLKQLGTRLKDIVHKLKDRIKANDKLLQTRQAFLQATIEAMRENSRSGEVATYGDEERIARSKKKRSSVLVNASV</sequence>
<proteinExistence type="inferred from homology"/>